<keyword evidence="1" id="KW-0472">Membrane</keyword>
<keyword evidence="3" id="KW-1185">Reference proteome</keyword>
<name>A0A430QN16_SCHBO</name>
<keyword evidence="1" id="KW-0812">Transmembrane</keyword>
<organism evidence="2 3">
    <name type="scientific">Schistosoma bovis</name>
    <name type="common">Blood fluke</name>
    <dbReference type="NCBI Taxonomy" id="6184"/>
    <lineage>
        <taxon>Eukaryota</taxon>
        <taxon>Metazoa</taxon>
        <taxon>Spiralia</taxon>
        <taxon>Lophotrochozoa</taxon>
        <taxon>Platyhelminthes</taxon>
        <taxon>Trematoda</taxon>
        <taxon>Digenea</taxon>
        <taxon>Strigeidida</taxon>
        <taxon>Schistosomatoidea</taxon>
        <taxon>Schistosomatidae</taxon>
        <taxon>Schistosoma</taxon>
    </lineage>
</organism>
<protein>
    <submittedName>
        <fullName evidence="2">Uncharacterized protein</fullName>
    </submittedName>
</protein>
<accession>A0A430QN16</accession>
<keyword evidence="1" id="KW-1133">Transmembrane helix</keyword>
<reference evidence="2 3" key="1">
    <citation type="journal article" date="2019" name="PLoS Pathog.">
        <title>Genome sequence of the bovine parasite Schistosoma bovis Tanzania.</title>
        <authorList>
            <person name="Oey H."/>
            <person name="Zakrzewski M."/>
            <person name="Gobert G."/>
            <person name="Gravermann K."/>
            <person name="Stoye J."/>
            <person name="Jones M."/>
            <person name="Mcmanus D."/>
            <person name="Krause L."/>
        </authorList>
    </citation>
    <scope>NUCLEOTIDE SEQUENCE [LARGE SCALE GENOMIC DNA]</scope>
    <source>
        <strain evidence="2 3">TAN1997</strain>
    </source>
</reference>
<proteinExistence type="predicted"/>
<dbReference type="AlphaFoldDB" id="A0A430QN16"/>
<evidence type="ECO:0000313" key="3">
    <source>
        <dbReference type="Proteomes" id="UP000290809"/>
    </source>
</evidence>
<feature type="transmembrane region" description="Helical" evidence="1">
    <location>
        <begin position="6"/>
        <end position="34"/>
    </location>
</feature>
<feature type="transmembrane region" description="Helical" evidence="1">
    <location>
        <begin position="46"/>
        <end position="64"/>
    </location>
</feature>
<gene>
    <name evidence="2" type="ORF">DC041_0000729</name>
</gene>
<dbReference type="Proteomes" id="UP000290809">
    <property type="component" value="Unassembled WGS sequence"/>
</dbReference>
<sequence length="65" mass="7324">MYVGVILTYSFLFGTGVGLGFSVTLAVAATVKYLKLLYLNSFETMIILNLFKRIYIMFIIFSAIL</sequence>
<dbReference type="EMBL" id="QMKO01001531">
    <property type="protein sequence ID" value="RTG89037.1"/>
    <property type="molecule type" value="Genomic_DNA"/>
</dbReference>
<evidence type="ECO:0000313" key="2">
    <source>
        <dbReference type="EMBL" id="RTG89037.1"/>
    </source>
</evidence>
<evidence type="ECO:0000256" key="1">
    <source>
        <dbReference type="SAM" id="Phobius"/>
    </source>
</evidence>
<comment type="caution">
    <text evidence="2">The sequence shown here is derived from an EMBL/GenBank/DDBJ whole genome shotgun (WGS) entry which is preliminary data.</text>
</comment>